<dbReference type="InterPro" id="IPR003660">
    <property type="entry name" value="HAMP_dom"/>
</dbReference>
<dbReference type="SUPFAM" id="SSF55874">
    <property type="entry name" value="ATPase domain of HSP90 chaperone/DNA topoisomerase II/histidine kinase"/>
    <property type="match status" value="1"/>
</dbReference>
<proteinExistence type="predicted"/>
<dbReference type="EMBL" id="JBHSBH010000004">
    <property type="protein sequence ID" value="MFC3995732.1"/>
    <property type="molecule type" value="Genomic_DNA"/>
</dbReference>
<evidence type="ECO:0000256" key="9">
    <source>
        <dbReference type="ARBA" id="ARBA00023012"/>
    </source>
</evidence>
<feature type="region of interest" description="Disordered" evidence="10">
    <location>
        <begin position="632"/>
        <end position="868"/>
    </location>
</feature>
<dbReference type="InterPro" id="IPR003594">
    <property type="entry name" value="HATPase_dom"/>
</dbReference>
<reference evidence="14" key="1">
    <citation type="journal article" date="2019" name="Int. J. Syst. Evol. Microbiol.">
        <title>The Global Catalogue of Microorganisms (GCM) 10K type strain sequencing project: providing services to taxonomists for standard genome sequencing and annotation.</title>
        <authorList>
            <consortium name="The Broad Institute Genomics Platform"/>
            <consortium name="The Broad Institute Genome Sequencing Center for Infectious Disease"/>
            <person name="Wu L."/>
            <person name="Ma J."/>
        </authorList>
    </citation>
    <scope>NUCLEOTIDE SEQUENCE [LARGE SCALE GENOMIC DNA]</scope>
    <source>
        <strain evidence="14">TBRC 1826</strain>
    </source>
</reference>
<dbReference type="PANTHER" id="PTHR45436">
    <property type="entry name" value="SENSOR HISTIDINE KINASE YKOH"/>
    <property type="match status" value="1"/>
</dbReference>
<sequence>MRSRLVALIVIPTVVALVLAGLRVYEGVVNTLTHERIENTAVLHEAVVELANQLGRERLASAAYIADNPNYQLRSDELRGALEDEVELSLQAQQRVDQAVLALGDPGTELASDRLSSMVTAIEGLDSIREEVQSTRVTVLPTVAKYRQVITAMSDFSQTIAESTEDTELRESVRTTTALGRAREQLSYEAALMLHSLVRGTMSGGVQEAVDGARARYDNEIQNFSNSATPEQRQVFDTTFTGVEVSQMATTRLRVMMRAETDQRLTGISDDDNAQSYLGVATTSLERMEQVEDSLAGSVESQASDLQSAALMRAVLDSLVVLCVIIAVGIITSLVVRSLVRPLRALREGAMRIAEDDLPGSISRMQEMNTAPGEVEVEPIGVSSHDEIGEVARSFDEVHRVALRLASDEAALRSNVNAMFVNLSRRSQTLVERQLRLIDGLEQSEQDSDRLSDLFSLDHLATRMRRNNENLLVLSGQDNTRKWAQPVPLVDVLRGAISEVEQYDRVNVRAPSHISVLGRPVNDVIHLVAELVENATSFSSQDTQVSVSAQVLDGGGVLVEVTDSGIGMAPDEIVATNMRLSEPPVIDVGVSRRMGLFVVSRLAARHGIQVRLSEAHNGGITASAVFPPDLLITPVEQPAPPSPGSAPGTPDTFADATAAFAASPAPPEPDDMWSSPRSGAGDLPKRSPGVSPRPGDDSGPAGNGRRGEDRRADEHPPSGEDLWRTGWNAPTPAAAPEPPPAPEPLRSEPPVPEVPRAQEPRVEPYSSYGADTARGRDALDRSESGERQQERRPVEETRAWHAEPEPSGGVWAAARDRSGTDRPGPRPGDPETREGYGSTAYLSRRYGGGAAGRDTVVPPSPEHAAEALPIFDAIESNWFRRRTGGPVSEPETGPIPHVNGAGSNGDAQGGRSAAAATADSGTDTPPAGRVTPRDRAAGVYRRPRPHSRPVPATPPAAAPAAGAEQAPAARTGGPDQARTEDEWHSEADRGWKAARSASEPIAGGLTSTGLPKRVPKANLVPGTAPQPENVKQIPARSADRVRNRFSGFQKGIREGRNRTGEQQSEEN</sequence>
<feature type="region of interest" description="Disordered" evidence="10">
    <location>
        <begin position="881"/>
        <end position="1067"/>
    </location>
</feature>
<feature type="compositionally biased region" description="Low complexity" evidence="10">
    <location>
        <begin position="958"/>
        <end position="969"/>
    </location>
</feature>
<protein>
    <recommendedName>
        <fullName evidence="3">histidine kinase</fullName>
        <ecNumber evidence="3">2.7.13.3</ecNumber>
    </recommendedName>
</protein>
<evidence type="ECO:0000256" key="11">
    <source>
        <dbReference type="SAM" id="Phobius"/>
    </source>
</evidence>
<keyword evidence="9" id="KW-0902">Two-component regulatory system</keyword>
<keyword evidence="11" id="KW-0472">Membrane</keyword>
<feature type="compositionally biased region" description="Low complexity" evidence="10">
    <location>
        <begin position="905"/>
        <end position="927"/>
    </location>
</feature>
<dbReference type="SMART" id="SM00304">
    <property type="entry name" value="HAMP"/>
    <property type="match status" value="1"/>
</dbReference>
<dbReference type="Proteomes" id="UP001595847">
    <property type="component" value="Unassembled WGS sequence"/>
</dbReference>
<keyword evidence="8 11" id="KW-1133">Transmembrane helix</keyword>
<dbReference type="SMART" id="SM00387">
    <property type="entry name" value="HATPase_c"/>
    <property type="match status" value="1"/>
</dbReference>
<gene>
    <name evidence="13" type="ORF">ACFOVU_07390</name>
</gene>
<dbReference type="Pfam" id="PF08376">
    <property type="entry name" value="NIT"/>
    <property type="match status" value="1"/>
</dbReference>
<keyword evidence="7" id="KW-0418">Kinase</keyword>
<accession>A0ABV8FIS1</accession>
<name>A0ABV8FIS1_9ACTN</name>
<comment type="catalytic activity">
    <reaction evidence="1">
        <text>ATP + protein L-histidine = ADP + protein N-phospho-L-histidine.</text>
        <dbReference type="EC" id="2.7.13.3"/>
    </reaction>
</comment>
<evidence type="ECO:0000256" key="7">
    <source>
        <dbReference type="ARBA" id="ARBA00022777"/>
    </source>
</evidence>
<evidence type="ECO:0000256" key="3">
    <source>
        <dbReference type="ARBA" id="ARBA00012438"/>
    </source>
</evidence>
<organism evidence="13 14">
    <name type="scientific">Nocardiopsis sediminis</name>
    <dbReference type="NCBI Taxonomy" id="1778267"/>
    <lineage>
        <taxon>Bacteria</taxon>
        <taxon>Bacillati</taxon>
        <taxon>Actinomycetota</taxon>
        <taxon>Actinomycetes</taxon>
        <taxon>Streptosporangiales</taxon>
        <taxon>Nocardiopsidaceae</taxon>
        <taxon>Nocardiopsis</taxon>
    </lineage>
</organism>
<dbReference type="EC" id="2.7.13.3" evidence="3"/>
<evidence type="ECO:0000256" key="4">
    <source>
        <dbReference type="ARBA" id="ARBA00022553"/>
    </source>
</evidence>
<dbReference type="Pfam" id="PF02518">
    <property type="entry name" value="HATPase_c"/>
    <property type="match status" value="1"/>
</dbReference>
<dbReference type="InterPro" id="IPR013587">
    <property type="entry name" value="Nitrate/nitrite_sensing"/>
</dbReference>
<dbReference type="Gene3D" id="3.30.565.10">
    <property type="entry name" value="Histidine kinase-like ATPase, C-terminal domain"/>
    <property type="match status" value="1"/>
</dbReference>
<dbReference type="PANTHER" id="PTHR45436:SF5">
    <property type="entry name" value="SENSOR HISTIDINE KINASE TRCS"/>
    <property type="match status" value="1"/>
</dbReference>
<keyword evidence="4" id="KW-0597">Phosphoprotein</keyword>
<evidence type="ECO:0000256" key="8">
    <source>
        <dbReference type="ARBA" id="ARBA00022989"/>
    </source>
</evidence>
<dbReference type="InterPro" id="IPR050428">
    <property type="entry name" value="TCS_sensor_his_kinase"/>
</dbReference>
<keyword evidence="5" id="KW-0808">Transferase</keyword>
<feature type="compositionally biased region" description="Low complexity" evidence="10">
    <location>
        <begin position="645"/>
        <end position="663"/>
    </location>
</feature>
<dbReference type="Pfam" id="PF00672">
    <property type="entry name" value="HAMP"/>
    <property type="match status" value="1"/>
</dbReference>
<feature type="compositionally biased region" description="Basic and acidic residues" evidence="10">
    <location>
        <begin position="814"/>
        <end position="834"/>
    </location>
</feature>
<keyword evidence="6 11" id="KW-0812">Transmembrane</keyword>
<comment type="caution">
    <text evidence="13">The sequence shown here is derived from an EMBL/GenBank/DDBJ whole genome shotgun (WGS) entry which is preliminary data.</text>
</comment>
<feature type="compositionally biased region" description="Pro residues" evidence="10">
    <location>
        <begin position="733"/>
        <end position="753"/>
    </location>
</feature>
<evidence type="ECO:0000256" key="2">
    <source>
        <dbReference type="ARBA" id="ARBA00004370"/>
    </source>
</evidence>
<evidence type="ECO:0000256" key="10">
    <source>
        <dbReference type="SAM" id="MobiDB-lite"/>
    </source>
</evidence>
<evidence type="ECO:0000256" key="1">
    <source>
        <dbReference type="ARBA" id="ARBA00000085"/>
    </source>
</evidence>
<dbReference type="CDD" id="cd06225">
    <property type="entry name" value="HAMP"/>
    <property type="match status" value="1"/>
</dbReference>
<dbReference type="InterPro" id="IPR036890">
    <property type="entry name" value="HATPase_C_sf"/>
</dbReference>
<dbReference type="PROSITE" id="PS50885">
    <property type="entry name" value="HAMP"/>
    <property type="match status" value="1"/>
</dbReference>
<dbReference type="Gene3D" id="6.10.340.10">
    <property type="match status" value="1"/>
</dbReference>
<feature type="compositionally biased region" description="Basic and acidic residues" evidence="10">
    <location>
        <begin position="705"/>
        <end position="723"/>
    </location>
</feature>
<comment type="subcellular location">
    <subcellularLocation>
        <location evidence="2">Membrane</location>
    </subcellularLocation>
</comment>
<feature type="compositionally biased region" description="Basic and acidic residues" evidence="10">
    <location>
        <begin position="977"/>
        <end position="991"/>
    </location>
</feature>
<evidence type="ECO:0000313" key="13">
    <source>
        <dbReference type="EMBL" id="MFC3995732.1"/>
    </source>
</evidence>
<evidence type="ECO:0000259" key="12">
    <source>
        <dbReference type="PROSITE" id="PS50885"/>
    </source>
</evidence>
<feature type="transmembrane region" description="Helical" evidence="11">
    <location>
        <begin position="319"/>
        <end position="340"/>
    </location>
</feature>
<feature type="domain" description="HAMP" evidence="12">
    <location>
        <begin position="337"/>
        <end position="407"/>
    </location>
</feature>
<keyword evidence="14" id="KW-1185">Reference proteome</keyword>
<evidence type="ECO:0000256" key="6">
    <source>
        <dbReference type="ARBA" id="ARBA00022692"/>
    </source>
</evidence>
<evidence type="ECO:0000313" key="14">
    <source>
        <dbReference type="Proteomes" id="UP001595847"/>
    </source>
</evidence>
<evidence type="ECO:0000256" key="5">
    <source>
        <dbReference type="ARBA" id="ARBA00022679"/>
    </source>
</evidence>
<feature type="compositionally biased region" description="Basic and acidic residues" evidence="10">
    <location>
        <begin position="773"/>
        <end position="804"/>
    </location>
</feature>